<dbReference type="InterPro" id="IPR017452">
    <property type="entry name" value="GPCR_Rhodpsn_7TM"/>
</dbReference>
<dbReference type="EMBL" id="JAEMGP010000004">
    <property type="protein sequence ID" value="KAG5210647.1"/>
    <property type="molecule type" value="Genomic_DNA"/>
</dbReference>
<dbReference type="PANTHER" id="PTHR26453">
    <property type="entry name" value="OLFACTORY RECEPTOR"/>
    <property type="match status" value="1"/>
</dbReference>
<dbReference type="Proteomes" id="UP000664991">
    <property type="component" value="Unassembled WGS sequence"/>
</dbReference>
<accession>A0A836AJ57</accession>
<comment type="subcellular location">
    <subcellularLocation>
        <location evidence="1">Cell membrane</location>
        <topology evidence="1">Multi-pass membrane protein</topology>
    </subcellularLocation>
</comment>
<proteinExistence type="predicted"/>
<dbReference type="InterPro" id="IPR000725">
    <property type="entry name" value="Olfact_rcpt"/>
</dbReference>
<sequence>MKQRKKDMAVENLDTEAQSQSAKGMLLTSEEEGYDLLAVYIKQLFSHESEKISLNESMGSVYESVYGHFSFIEREGILVVFAVSINNWTNGTRHMEILLPRVTKGLMQIFLLMIDELSVYNIRVFTYRSDDSFFKLKCHSIDNSTAERDPGLTSMRVQIRGGGHVTTACHTTIELLPVTIHKYFLQKFLSFELKRILHNWVPLHSSSTDNIKQSLDDDLAETFRENFKFKWVPDKSENGVFILIAPISLVLVSYLRILWAILKIQSKEGRKKAFSTCSSHLCVVGFYFGIVLMVYMIPDDGNREEPQKILFLFYTFFNPLLNPLVYSLRNAQVKAAFHRALQKRTTV</sequence>
<keyword evidence="7" id="KW-0807">Transducer</keyword>
<reference evidence="10 11" key="1">
    <citation type="submission" date="2020-12" db="EMBL/GenBank/DDBJ databases">
        <title>De novo assembly of Tibetan sheep genome.</title>
        <authorList>
            <person name="Li X."/>
        </authorList>
    </citation>
    <scope>NUCLEOTIDE SEQUENCE [LARGE SCALE GENOMIC DNA]</scope>
    <source>
        <tissue evidence="10">Heart</tissue>
    </source>
</reference>
<keyword evidence="6 8" id="KW-0472">Membrane</keyword>
<dbReference type="SUPFAM" id="SSF81321">
    <property type="entry name" value="Family A G protein-coupled receptor-like"/>
    <property type="match status" value="1"/>
</dbReference>
<feature type="transmembrane region" description="Helical" evidence="8">
    <location>
        <begin position="240"/>
        <end position="262"/>
    </location>
</feature>
<comment type="caution">
    <text evidence="10">The sequence shown here is derived from an EMBL/GenBank/DDBJ whole genome shotgun (WGS) entry which is preliminary data.</text>
</comment>
<dbReference type="Gene3D" id="1.20.1070.10">
    <property type="entry name" value="Rhodopsin 7-helix transmembrane proteins"/>
    <property type="match status" value="1"/>
</dbReference>
<evidence type="ECO:0000256" key="4">
    <source>
        <dbReference type="ARBA" id="ARBA00022692"/>
    </source>
</evidence>
<evidence type="ECO:0000256" key="6">
    <source>
        <dbReference type="ARBA" id="ARBA00023136"/>
    </source>
</evidence>
<name>A0A836AJ57_SHEEP</name>
<dbReference type="Pfam" id="PF13853">
    <property type="entry name" value="7tm_4"/>
    <property type="match status" value="1"/>
</dbReference>
<dbReference type="AlphaFoldDB" id="A0A836AJ57"/>
<evidence type="ECO:0000256" key="7">
    <source>
        <dbReference type="ARBA" id="ARBA00023224"/>
    </source>
</evidence>
<dbReference type="GO" id="GO:0007186">
    <property type="term" value="P:G protein-coupled receptor signaling pathway"/>
    <property type="evidence" value="ECO:0007669"/>
    <property type="project" value="InterPro"/>
</dbReference>
<keyword evidence="4 8" id="KW-0812">Transmembrane</keyword>
<protein>
    <recommendedName>
        <fullName evidence="9">G-protein coupled receptors family 1 profile domain-containing protein</fullName>
    </recommendedName>
</protein>
<organism evidence="10 11">
    <name type="scientific">Ovis aries</name>
    <name type="common">Sheep</name>
    <dbReference type="NCBI Taxonomy" id="9940"/>
    <lineage>
        <taxon>Eukaryota</taxon>
        <taxon>Metazoa</taxon>
        <taxon>Chordata</taxon>
        <taxon>Craniata</taxon>
        <taxon>Vertebrata</taxon>
        <taxon>Euteleostomi</taxon>
        <taxon>Mammalia</taxon>
        <taxon>Eutheria</taxon>
        <taxon>Laurasiatheria</taxon>
        <taxon>Artiodactyla</taxon>
        <taxon>Ruminantia</taxon>
        <taxon>Pecora</taxon>
        <taxon>Bovidae</taxon>
        <taxon>Caprinae</taxon>
        <taxon>Ovis</taxon>
    </lineage>
</organism>
<evidence type="ECO:0000259" key="9">
    <source>
        <dbReference type="PROSITE" id="PS50262"/>
    </source>
</evidence>
<keyword evidence="3" id="KW-0716">Sensory transduction</keyword>
<evidence type="ECO:0000256" key="8">
    <source>
        <dbReference type="SAM" id="Phobius"/>
    </source>
</evidence>
<evidence type="ECO:0000313" key="10">
    <source>
        <dbReference type="EMBL" id="KAG5210647.1"/>
    </source>
</evidence>
<dbReference type="GO" id="GO:0005886">
    <property type="term" value="C:plasma membrane"/>
    <property type="evidence" value="ECO:0007669"/>
    <property type="project" value="UniProtKB-SubCell"/>
</dbReference>
<keyword evidence="2" id="KW-1003">Cell membrane</keyword>
<gene>
    <name evidence="10" type="ORF">JEQ12_015841</name>
</gene>
<feature type="transmembrane region" description="Helical" evidence="8">
    <location>
        <begin position="309"/>
        <end position="328"/>
    </location>
</feature>
<feature type="domain" description="G-protein coupled receptors family 1 profile" evidence="9">
    <location>
        <begin position="240"/>
        <end position="326"/>
    </location>
</feature>
<feature type="transmembrane region" description="Helical" evidence="8">
    <location>
        <begin position="274"/>
        <end position="297"/>
    </location>
</feature>
<keyword evidence="5 8" id="KW-1133">Transmembrane helix</keyword>
<dbReference type="PROSITE" id="PS50262">
    <property type="entry name" value="G_PROTEIN_RECEP_F1_2"/>
    <property type="match status" value="1"/>
</dbReference>
<dbReference type="GO" id="GO:0004984">
    <property type="term" value="F:olfactory receptor activity"/>
    <property type="evidence" value="ECO:0007669"/>
    <property type="project" value="InterPro"/>
</dbReference>
<evidence type="ECO:0000313" key="11">
    <source>
        <dbReference type="Proteomes" id="UP000664991"/>
    </source>
</evidence>
<evidence type="ECO:0000256" key="1">
    <source>
        <dbReference type="ARBA" id="ARBA00004651"/>
    </source>
</evidence>
<evidence type="ECO:0000256" key="3">
    <source>
        <dbReference type="ARBA" id="ARBA00022606"/>
    </source>
</evidence>
<dbReference type="PRINTS" id="PR00245">
    <property type="entry name" value="OLFACTORYR"/>
</dbReference>
<evidence type="ECO:0000256" key="2">
    <source>
        <dbReference type="ARBA" id="ARBA00022475"/>
    </source>
</evidence>
<evidence type="ECO:0000256" key="5">
    <source>
        <dbReference type="ARBA" id="ARBA00022989"/>
    </source>
</evidence>